<gene>
    <name evidence="2" type="ORF">ABID41_001446</name>
</gene>
<organism evidence="2 3">
    <name type="scientific">Phenylobacterium koreense</name>
    <dbReference type="NCBI Taxonomy" id="266125"/>
    <lineage>
        <taxon>Bacteria</taxon>
        <taxon>Pseudomonadati</taxon>
        <taxon>Pseudomonadota</taxon>
        <taxon>Alphaproteobacteria</taxon>
        <taxon>Caulobacterales</taxon>
        <taxon>Caulobacteraceae</taxon>
        <taxon>Phenylobacterium</taxon>
    </lineage>
</organism>
<keyword evidence="3" id="KW-1185">Reference proteome</keyword>
<reference evidence="2 3" key="1">
    <citation type="submission" date="2024-06" db="EMBL/GenBank/DDBJ databases">
        <title>Genomic Encyclopedia of Type Strains, Phase IV (KMG-IV): sequencing the most valuable type-strain genomes for metagenomic binning, comparative biology and taxonomic classification.</title>
        <authorList>
            <person name="Goeker M."/>
        </authorList>
    </citation>
    <scope>NUCLEOTIDE SEQUENCE [LARGE SCALE GENOMIC DNA]</scope>
    <source>
        <strain evidence="2 3">DSM 17809</strain>
    </source>
</reference>
<dbReference type="RefSeq" id="WP_331932552.1">
    <property type="nucleotide sequence ID" value="NZ_JBEPLU010000001.1"/>
</dbReference>
<sequence length="153" mass="16231">MPTAPIVLGLITLTLGISLLALWKGGPAERLGGAVVGANVLLSILGGLVLPQSAQSLARLTLDGLTALCLLVIAVRYASFWLGGVMLLYAAQFSLHAFYLVTSRPIDILHIKINNVNFLGISICLAVGTCVAWWQRSRAQKPAAKSPTQARQN</sequence>
<keyword evidence="1" id="KW-1133">Transmembrane helix</keyword>
<name>A0ABV2EH42_9CAUL</name>
<comment type="caution">
    <text evidence="2">The sequence shown here is derived from an EMBL/GenBank/DDBJ whole genome shotgun (WGS) entry which is preliminary data.</text>
</comment>
<dbReference type="Proteomes" id="UP001549110">
    <property type="component" value="Unassembled WGS sequence"/>
</dbReference>
<proteinExistence type="predicted"/>
<feature type="transmembrane region" description="Helical" evidence="1">
    <location>
        <begin position="31"/>
        <end position="50"/>
    </location>
</feature>
<accession>A0ABV2EH42</accession>
<protein>
    <submittedName>
        <fullName evidence="2">Uncharacterized protein</fullName>
    </submittedName>
</protein>
<feature type="transmembrane region" description="Helical" evidence="1">
    <location>
        <begin position="113"/>
        <end position="134"/>
    </location>
</feature>
<evidence type="ECO:0000256" key="1">
    <source>
        <dbReference type="SAM" id="Phobius"/>
    </source>
</evidence>
<feature type="transmembrane region" description="Helical" evidence="1">
    <location>
        <begin position="81"/>
        <end position="101"/>
    </location>
</feature>
<evidence type="ECO:0000313" key="2">
    <source>
        <dbReference type="EMBL" id="MET3526351.1"/>
    </source>
</evidence>
<dbReference type="EMBL" id="JBEPLU010000001">
    <property type="protein sequence ID" value="MET3526351.1"/>
    <property type="molecule type" value="Genomic_DNA"/>
</dbReference>
<evidence type="ECO:0000313" key="3">
    <source>
        <dbReference type="Proteomes" id="UP001549110"/>
    </source>
</evidence>
<keyword evidence="1" id="KW-0472">Membrane</keyword>
<keyword evidence="1" id="KW-0812">Transmembrane</keyword>